<dbReference type="Pfam" id="PF00384">
    <property type="entry name" value="Molybdopterin"/>
    <property type="match status" value="1"/>
</dbReference>
<keyword evidence="2" id="KW-0408">Iron</keyword>
<dbReference type="PANTHER" id="PTHR43742">
    <property type="entry name" value="TRIMETHYLAMINE-N-OXIDE REDUCTASE"/>
    <property type="match status" value="1"/>
</dbReference>
<accession>A0A382B919</accession>
<dbReference type="PANTHER" id="PTHR43742:SF2">
    <property type="entry name" value="ASSIMILATORY NITRATE REDUCTASE CATALYTIC SUBUNIT"/>
    <property type="match status" value="1"/>
</dbReference>
<protein>
    <recommendedName>
        <fullName evidence="4">4Fe-4S Mo/W bis-MGD-type domain-containing protein</fullName>
    </recommendedName>
</protein>
<evidence type="ECO:0000256" key="3">
    <source>
        <dbReference type="ARBA" id="ARBA00023014"/>
    </source>
</evidence>
<dbReference type="GO" id="GO:0046872">
    <property type="term" value="F:metal ion binding"/>
    <property type="evidence" value="ECO:0007669"/>
    <property type="project" value="UniProtKB-KW"/>
</dbReference>
<dbReference type="GO" id="GO:0016491">
    <property type="term" value="F:oxidoreductase activity"/>
    <property type="evidence" value="ECO:0007669"/>
    <property type="project" value="InterPro"/>
</dbReference>
<dbReference type="Gene3D" id="3.40.228.10">
    <property type="entry name" value="Dimethylsulfoxide Reductase, domain 2"/>
    <property type="match status" value="1"/>
</dbReference>
<dbReference type="Gene3D" id="2.20.25.90">
    <property type="entry name" value="ADC-like domains"/>
    <property type="match status" value="1"/>
</dbReference>
<dbReference type="EMBL" id="UINC01028553">
    <property type="protein sequence ID" value="SVB09727.1"/>
    <property type="molecule type" value="Genomic_DNA"/>
</dbReference>
<evidence type="ECO:0000259" key="4">
    <source>
        <dbReference type="PROSITE" id="PS51669"/>
    </source>
</evidence>
<dbReference type="PROSITE" id="PS51669">
    <property type="entry name" value="4FE4S_MOW_BIS_MGD"/>
    <property type="match status" value="1"/>
</dbReference>
<dbReference type="InterPro" id="IPR050612">
    <property type="entry name" value="Prok_Mopterin_Oxidored"/>
</dbReference>
<dbReference type="GO" id="GO:0051536">
    <property type="term" value="F:iron-sulfur cluster binding"/>
    <property type="evidence" value="ECO:0007669"/>
    <property type="project" value="UniProtKB-KW"/>
</dbReference>
<sequence>MGNSMSVSTHKTFCRFCHAYCAIEVDVKDGKPIKVRGDTDDPVYGGYTCLKGRELPEQYTTPARVSKSLKSNPDGDFEEIDTDQAMDEIAAKIQQLIKDHGPRSIATYVGSYGYQNSAALVIPKAWHKSIESPSYYTSVTIDQPAKAISASRFGAWGGGTHKFTDADVCMMVGNNPVVSQYTPFGGPPPFSPYARIRDEMKKGMMIIVVDPRQTEVANRSTIHLQVNPGEDATLLSGMIHIVLKEELYDQVFCTHHVEGLEELRQRVEPYTPDYVADRCGIAVDQLLKATRIFGNAKRGVAVGGTGPDMALHGVLTEHLILTLNTICGRFNREGEQVPNAGVITAPTPRRAEVHEARPAFGHGPRSRVRGLGEIIGEMPTAALNDEILLDGEGQVKALICLGGNPMVAFPDQ</sequence>
<dbReference type="InterPro" id="IPR006656">
    <property type="entry name" value="Mopterin_OxRdtase"/>
</dbReference>
<keyword evidence="3" id="KW-0411">Iron-sulfur</keyword>
<evidence type="ECO:0000256" key="1">
    <source>
        <dbReference type="ARBA" id="ARBA00022723"/>
    </source>
</evidence>
<dbReference type="Pfam" id="PF04879">
    <property type="entry name" value="Molybdop_Fe4S4"/>
    <property type="match status" value="1"/>
</dbReference>
<dbReference type="SMART" id="SM00926">
    <property type="entry name" value="Molybdop_Fe4S4"/>
    <property type="match status" value="1"/>
</dbReference>
<gene>
    <name evidence="5" type="ORF">METZ01_LOCUS162581</name>
</gene>
<reference evidence="5" key="1">
    <citation type="submission" date="2018-05" db="EMBL/GenBank/DDBJ databases">
        <authorList>
            <person name="Lanie J.A."/>
            <person name="Ng W.-L."/>
            <person name="Kazmierczak K.M."/>
            <person name="Andrzejewski T.M."/>
            <person name="Davidsen T.M."/>
            <person name="Wayne K.J."/>
            <person name="Tettelin H."/>
            <person name="Glass J.I."/>
            <person name="Rusch D."/>
            <person name="Podicherti R."/>
            <person name="Tsui H.-C.T."/>
            <person name="Winkler M.E."/>
        </authorList>
    </citation>
    <scope>NUCLEOTIDE SEQUENCE</scope>
</reference>
<proteinExistence type="predicted"/>
<keyword evidence="1" id="KW-0479">Metal-binding</keyword>
<evidence type="ECO:0000256" key="2">
    <source>
        <dbReference type="ARBA" id="ARBA00023004"/>
    </source>
</evidence>
<name>A0A382B919_9ZZZZ</name>
<feature type="non-terminal residue" evidence="5">
    <location>
        <position position="412"/>
    </location>
</feature>
<dbReference type="AlphaFoldDB" id="A0A382B919"/>
<feature type="domain" description="4Fe-4S Mo/W bis-MGD-type" evidence="4">
    <location>
        <begin position="7"/>
        <end position="63"/>
    </location>
</feature>
<evidence type="ECO:0000313" key="5">
    <source>
        <dbReference type="EMBL" id="SVB09727.1"/>
    </source>
</evidence>
<dbReference type="InterPro" id="IPR006963">
    <property type="entry name" value="Mopterin_OxRdtase_4Fe-4S_dom"/>
</dbReference>
<dbReference type="SUPFAM" id="SSF53706">
    <property type="entry name" value="Formate dehydrogenase/DMSO reductase, domains 1-3"/>
    <property type="match status" value="1"/>
</dbReference>
<organism evidence="5">
    <name type="scientific">marine metagenome</name>
    <dbReference type="NCBI Taxonomy" id="408172"/>
    <lineage>
        <taxon>unclassified sequences</taxon>
        <taxon>metagenomes</taxon>
        <taxon>ecological metagenomes</taxon>
    </lineage>
</organism>
<dbReference type="Gene3D" id="3.40.50.740">
    <property type="match status" value="1"/>
</dbReference>